<feature type="signal peptide" evidence="2">
    <location>
        <begin position="1"/>
        <end position="26"/>
    </location>
</feature>
<comment type="caution">
    <text evidence="3">The sequence shown here is derived from an EMBL/GenBank/DDBJ whole genome shotgun (WGS) entry which is preliminary data.</text>
</comment>
<evidence type="ECO:0000313" key="5">
    <source>
        <dbReference type="Proteomes" id="UP000184216"/>
    </source>
</evidence>
<dbReference type="Proteomes" id="UP000184216">
    <property type="component" value="Unassembled WGS sequence"/>
</dbReference>
<reference evidence="4 5" key="2">
    <citation type="submission" date="2016-11" db="EMBL/GenBank/DDBJ databases">
        <authorList>
            <person name="Varghese N."/>
            <person name="Submissions S."/>
        </authorList>
    </citation>
    <scope>NUCLEOTIDE SEQUENCE [LARGE SCALE GENOMIC DNA]</scope>
    <source>
        <strain evidence="4 5">DSM 6368</strain>
    </source>
</reference>
<feature type="chain" id="PRO_5044294159" description="PKD domain-containing protein" evidence="2">
    <location>
        <begin position="27"/>
        <end position="978"/>
    </location>
</feature>
<dbReference type="EMBL" id="MUHB01000011">
    <property type="protein sequence ID" value="OXB04033.1"/>
    <property type="molecule type" value="Genomic_DNA"/>
</dbReference>
<organism evidence="3 6">
    <name type="scientific">Flavobacterium pectinovorum</name>
    <dbReference type="NCBI Taxonomy" id="29533"/>
    <lineage>
        <taxon>Bacteria</taxon>
        <taxon>Pseudomonadati</taxon>
        <taxon>Bacteroidota</taxon>
        <taxon>Flavobacteriia</taxon>
        <taxon>Flavobacteriales</taxon>
        <taxon>Flavobacteriaceae</taxon>
        <taxon>Flavobacterium</taxon>
    </lineage>
</organism>
<proteinExistence type="predicted"/>
<evidence type="ECO:0000313" key="3">
    <source>
        <dbReference type="EMBL" id="OXB04033.1"/>
    </source>
</evidence>
<evidence type="ECO:0000256" key="2">
    <source>
        <dbReference type="SAM" id="SignalP"/>
    </source>
</evidence>
<feature type="region of interest" description="Disordered" evidence="1">
    <location>
        <begin position="954"/>
        <end position="978"/>
    </location>
</feature>
<evidence type="ECO:0000256" key="1">
    <source>
        <dbReference type="SAM" id="MobiDB-lite"/>
    </source>
</evidence>
<dbReference type="AlphaFoldDB" id="A0AB36NZQ5"/>
<reference evidence="3 6" key="1">
    <citation type="submission" date="2016-11" db="EMBL/GenBank/DDBJ databases">
        <title>Whole genomes of Flavobacteriaceae.</title>
        <authorList>
            <person name="Stine C."/>
            <person name="Li C."/>
            <person name="Tadesse D."/>
        </authorList>
    </citation>
    <scope>NUCLEOTIDE SEQUENCE [LARGE SCALE GENOMIC DNA]</scope>
    <source>
        <strain evidence="3 6">ATCC 19366</strain>
    </source>
</reference>
<evidence type="ECO:0000313" key="6">
    <source>
        <dbReference type="Proteomes" id="UP000198431"/>
    </source>
</evidence>
<protein>
    <recommendedName>
        <fullName evidence="7">PKD domain-containing protein</fullName>
    </recommendedName>
</protein>
<gene>
    <name evidence="3" type="ORF">B0A72_14215</name>
    <name evidence="4" type="ORF">SAMN05444387_4066</name>
</gene>
<evidence type="ECO:0000313" key="4">
    <source>
        <dbReference type="EMBL" id="SHN09523.1"/>
    </source>
</evidence>
<accession>A0AB36NZQ5</accession>
<keyword evidence="2" id="KW-0732">Signal</keyword>
<evidence type="ECO:0008006" key="7">
    <source>
        <dbReference type="Google" id="ProtNLM"/>
    </source>
</evidence>
<sequence length="978" mass="108750">MVNDLKIKKYLIIAFCLVFCTLASFAQECGQYSYSRYGEIYFSDNSAGDNNGALINTATDITFGRYNSPLPGLTYDWKLYDANGSLIKSGNTINFSITLTKLEKHKITLRVSDSDGCTDYEKTITGRDSNNCIIPSKDRFDDQVAIYLSDYRGVEVNTETTLSIGYVSGYSPSNFTFDWKIYDSNGVLISSGTQPSISIIFPKIEEYKVEFVLKDLNGCITNYTKLVTPLSTCDFNTDDRMGYITNDNTNYNELSVNRGETTNMYFIPYNSAENFTYEWEVFNSRGISVASSNLDLFPLTLDKGGKYEIHLIVKDTVKGCERKFINELQCIIDNSCTTTNPKSQKVKELYEELLVSLLARSIQGETDEQINTSPPSPEFIALKPYITNGPKDKIYNYVSTSRNYTEVNGREKIFGARFSFSPNREYDVNAIIGWGIGYDPKKTTLTNLKTTIRDSIYTDLSQYISSEQFIKSCKSRYSGGGRMSKKMDLASLDYCDFGAEIRHIDFCPGQVNTCDPAIIGHIRNPDHTIFTNQDASFYFYTDVQNLTYTWTVTSEEGELINTSDPDITVPYIYNFKYEGNYVVKVVAKDQTGCTATFISLIMVTDTHCANNPYGFKFETDEPNLIYTWTAAKENGDIIITETNTTGLFIFTPTAFGHYVINLSTSGTENCDTVFTKDIFITSCGGTVSCTKDNPLAPRVHTLFMDLITKLVSTPNDADVNSYAQSEIAAFIPYTMGKGGKIYKFVNTSTYISFSFSDDTFKSDVTLPKSATGTITSIDLSRFYGPQATTAVTTNYSDGTYNMASGNVENINFCPSQECIPIVGTISIVKRNGNPGTPPPTPLQTSVYKYEGIWQTNDAAQPATNAWVDYKDAFGVQKRIIVGAITNGCKEITASSIVNTNGVDVCSDCQELHVESRDTELCYNVTYLDCSGEIKTLVTDATTVFPGKRIISAVQQGCNSTDPPPTDSSKMSTSNRTKI</sequence>
<name>A0AB36NZQ5_9FLAO</name>
<keyword evidence="5" id="KW-1185">Reference proteome</keyword>
<dbReference type="EMBL" id="FRBX01000006">
    <property type="protein sequence ID" value="SHN09523.1"/>
    <property type="molecule type" value="Genomic_DNA"/>
</dbReference>
<dbReference type="Proteomes" id="UP000198431">
    <property type="component" value="Unassembled WGS sequence"/>
</dbReference>